<dbReference type="AlphaFoldDB" id="A0A1X7GNJ0"/>
<feature type="transmembrane region" description="Helical" evidence="9">
    <location>
        <begin position="94"/>
        <end position="113"/>
    </location>
</feature>
<reference evidence="13" key="1">
    <citation type="submission" date="2017-04" db="EMBL/GenBank/DDBJ databases">
        <authorList>
            <person name="Varghese N."/>
            <person name="Submissions S."/>
        </authorList>
    </citation>
    <scope>NUCLEOTIDE SEQUENCE [LARGE SCALE GENOMIC DNA]</scope>
    <source>
        <strain evidence="13">B4P</strain>
    </source>
</reference>
<dbReference type="CDD" id="cd18545">
    <property type="entry name" value="ABC_6TM_YknV_like"/>
    <property type="match status" value="1"/>
</dbReference>
<keyword evidence="5" id="KW-0547">Nucleotide-binding</keyword>
<dbReference type="RefSeq" id="WP_085424736.1">
    <property type="nucleotide sequence ID" value="NZ_FXAF01000011.1"/>
</dbReference>
<keyword evidence="3" id="KW-0813">Transport</keyword>
<dbReference type="GO" id="GO:0005524">
    <property type="term" value="F:ATP binding"/>
    <property type="evidence" value="ECO:0007669"/>
    <property type="project" value="UniProtKB-KW"/>
</dbReference>
<comment type="subcellular location">
    <subcellularLocation>
        <location evidence="1">Cell membrane</location>
        <topology evidence="1">Multi-pass membrane protein</topology>
    </subcellularLocation>
</comment>
<dbReference type="EMBL" id="FXAF01000011">
    <property type="protein sequence ID" value="SMF72169.1"/>
    <property type="molecule type" value="Genomic_DNA"/>
</dbReference>
<accession>A0A1X7GNJ0</accession>
<evidence type="ECO:0000256" key="7">
    <source>
        <dbReference type="ARBA" id="ARBA00022989"/>
    </source>
</evidence>
<dbReference type="STRING" id="464029.SAMN02982989_4128"/>
<protein>
    <submittedName>
        <fullName evidence="12">ATP-binding cassette, subfamily B</fullName>
    </submittedName>
</protein>
<dbReference type="FunFam" id="3.40.50.300:FF:000287">
    <property type="entry name" value="Multidrug ABC transporter ATP-binding protein"/>
    <property type="match status" value="1"/>
</dbReference>
<sequence>MAEELETERSDIRDDGRRPPRAVVGSHRIEEEIFGKVFDGNIVKRIWAFVRPYKVKIYWAVLAVLTFTAMQLMIPLIIRYAIDHGMQPGSVDHSVLTWSIIAFLVAILINFGASYVQETLVGNVAEDVLFDIRKAMFTHLQRVSLSWMDKTEVGRLMSRLQGDVNSMQEFLETSVLSVGDIALLFGIVFVMLTLDFKLGLLTLSALPVLFIVRIFWLPRARKSFMAAHETNSVANGALAEAIHGVRAVQSMDRERVNFMLYDDKARANLKTHLTAAKYAQVMVPIVDSLTGLAMALVIVVGGARVLNQALDVGVMVAFLFYIQRFFDPIRSLTLQYSVMQRAMASGQRLTDVLDVPVDIKDAPDAKVLSPDMDGSVEFRDVVFGYNPKHPVLKHVSFKVNPGETVALVGPTGSGKSSCMSLIHRFYEVQGGQVLVGGHDVRDLTQDSLGRQIAMVLQEPFLFTGTVFENIRYHKTDATREQVIEAAKAVGAHDFIMRLPEGYESILGQRGGNLSLGQRQLISFARALVADAKILVLDEATANIDSYTEMLIQKALVKLLEGRTGLVIAHRLATIREADRIIVLQNGELIESGNHRELMKNGKLYSKLYNLNYASFDDIPEDVLEEAVTDSAT</sequence>
<feature type="transmembrane region" description="Helical" evidence="9">
    <location>
        <begin position="278"/>
        <end position="299"/>
    </location>
</feature>
<dbReference type="InterPro" id="IPR003439">
    <property type="entry name" value="ABC_transporter-like_ATP-bd"/>
</dbReference>
<evidence type="ECO:0000259" key="11">
    <source>
        <dbReference type="PROSITE" id="PS50929"/>
    </source>
</evidence>
<keyword evidence="8 9" id="KW-0472">Membrane</keyword>
<name>A0A1X7GNJ0_9HYPH</name>
<feature type="transmembrane region" description="Helical" evidence="9">
    <location>
        <begin position="57"/>
        <end position="82"/>
    </location>
</feature>
<dbReference type="PROSITE" id="PS00211">
    <property type="entry name" value="ABC_TRANSPORTER_1"/>
    <property type="match status" value="1"/>
</dbReference>
<dbReference type="CDD" id="cd03254">
    <property type="entry name" value="ABCC_Glucan_exporter_like"/>
    <property type="match status" value="1"/>
</dbReference>
<dbReference type="InterPro" id="IPR027417">
    <property type="entry name" value="P-loop_NTPase"/>
</dbReference>
<dbReference type="GO" id="GO:0016887">
    <property type="term" value="F:ATP hydrolysis activity"/>
    <property type="evidence" value="ECO:0007669"/>
    <property type="project" value="InterPro"/>
</dbReference>
<evidence type="ECO:0000259" key="10">
    <source>
        <dbReference type="PROSITE" id="PS50893"/>
    </source>
</evidence>
<evidence type="ECO:0000256" key="2">
    <source>
        <dbReference type="ARBA" id="ARBA00005417"/>
    </source>
</evidence>
<organism evidence="12 13">
    <name type="scientific">Xaviernesmea oryzae</name>
    <dbReference type="NCBI Taxonomy" id="464029"/>
    <lineage>
        <taxon>Bacteria</taxon>
        <taxon>Pseudomonadati</taxon>
        <taxon>Pseudomonadota</taxon>
        <taxon>Alphaproteobacteria</taxon>
        <taxon>Hyphomicrobiales</taxon>
        <taxon>Rhizobiaceae</taxon>
        <taxon>Rhizobium/Agrobacterium group</taxon>
        <taxon>Xaviernesmea</taxon>
    </lineage>
</organism>
<dbReference type="PROSITE" id="PS50929">
    <property type="entry name" value="ABC_TM1F"/>
    <property type="match status" value="1"/>
</dbReference>
<evidence type="ECO:0000256" key="1">
    <source>
        <dbReference type="ARBA" id="ARBA00004651"/>
    </source>
</evidence>
<dbReference type="Gene3D" id="1.20.1560.10">
    <property type="entry name" value="ABC transporter type 1, transmembrane domain"/>
    <property type="match status" value="1"/>
</dbReference>
<gene>
    <name evidence="12" type="ORF">SAMN02982989_4128</name>
</gene>
<feature type="domain" description="ABC transmembrane type-1" evidence="11">
    <location>
        <begin position="59"/>
        <end position="341"/>
    </location>
</feature>
<dbReference type="Pfam" id="PF00005">
    <property type="entry name" value="ABC_tran"/>
    <property type="match status" value="1"/>
</dbReference>
<evidence type="ECO:0000256" key="8">
    <source>
        <dbReference type="ARBA" id="ARBA00023136"/>
    </source>
</evidence>
<comment type="similarity">
    <text evidence="2">Belongs to the ABC transporter superfamily.</text>
</comment>
<dbReference type="PANTHER" id="PTHR43394">
    <property type="entry name" value="ATP-DEPENDENT PERMEASE MDL1, MITOCHONDRIAL"/>
    <property type="match status" value="1"/>
</dbReference>
<feature type="transmembrane region" description="Helical" evidence="9">
    <location>
        <begin position="170"/>
        <end position="192"/>
    </location>
</feature>
<evidence type="ECO:0000256" key="3">
    <source>
        <dbReference type="ARBA" id="ARBA00022448"/>
    </source>
</evidence>
<dbReference type="OrthoDB" id="9804259at2"/>
<feature type="transmembrane region" description="Helical" evidence="9">
    <location>
        <begin position="198"/>
        <end position="216"/>
    </location>
</feature>
<dbReference type="GO" id="GO:0005886">
    <property type="term" value="C:plasma membrane"/>
    <property type="evidence" value="ECO:0007669"/>
    <property type="project" value="UniProtKB-SubCell"/>
</dbReference>
<dbReference type="SUPFAM" id="SSF90123">
    <property type="entry name" value="ABC transporter transmembrane region"/>
    <property type="match status" value="1"/>
</dbReference>
<dbReference type="Gene3D" id="3.40.50.300">
    <property type="entry name" value="P-loop containing nucleotide triphosphate hydrolases"/>
    <property type="match status" value="1"/>
</dbReference>
<dbReference type="InterPro" id="IPR003593">
    <property type="entry name" value="AAA+_ATPase"/>
</dbReference>
<evidence type="ECO:0000256" key="4">
    <source>
        <dbReference type="ARBA" id="ARBA00022692"/>
    </source>
</evidence>
<evidence type="ECO:0000313" key="13">
    <source>
        <dbReference type="Proteomes" id="UP000192903"/>
    </source>
</evidence>
<dbReference type="InterPro" id="IPR017871">
    <property type="entry name" value="ABC_transporter-like_CS"/>
</dbReference>
<evidence type="ECO:0000313" key="12">
    <source>
        <dbReference type="EMBL" id="SMF72169.1"/>
    </source>
</evidence>
<evidence type="ECO:0000256" key="5">
    <source>
        <dbReference type="ARBA" id="ARBA00022741"/>
    </source>
</evidence>
<keyword evidence="6 12" id="KW-0067">ATP-binding</keyword>
<feature type="domain" description="ABC transporter" evidence="10">
    <location>
        <begin position="376"/>
        <end position="610"/>
    </location>
</feature>
<dbReference type="InterPro" id="IPR039421">
    <property type="entry name" value="Type_1_exporter"/>
</dbReference>
<evidence type="ECO:0000256" key="9">
    <source>
        <dbReference type="SAM" id="Phobius"/>
    </source>
</evidence>
<dbReference type="InterPro" id="IPR036640">
    <property type="entry name" value="ABC1_TM_sf"/>
</dbReference>
<proteinExistence type="inferred from homology"/>
<keyword evidence="7 9" id="KW-1133">Transmembrane helix</keyword>
<dbReference type="Pfam" id="PF00664">
    <property type="entry name" value="ABC_membrane"/>
    <property type="match status" value="1"/>
</dbReference>
<dbReference type="PROSITE" id="PS50893">
    <property type="entry name" value="ABC_TRANSPORTER_2"/>
    <property type="match status" value="1"/>
</dbReference>
<dbReference type="GO" id="GO:0015421">
    <property type="term" value="F:ABC-type oligopeptide transporter activity"/>
    <property type="evidence" value="ECO:0007669"/>
    <property type="project" value="TreeGrafter"/>
</dbReference>
<dbReference type="PANTHER" id="PTHR43394:SF1">
    <property type="entry name" value="ATP-BINDING CASSETTE SUB-FAMILY B MEMBER 10, MITOCHONDRIAL"/>
    <property type="match status" value="1"/>
</dbReference>
<keyword evidence="13" id="KW-1185">Reference proteome</keyword>
<dbReference type="SUPFAM" id="SSF52540">
    <property type="entry name" value="P-loop containing nucleoside triphosphate hydrolases"/>
    <property type="match status" value="1"/>
</dbReference>
<dbReference type="Proteomes" id="UP000192903">
    <property type="component" value="Unassembled WGS sequence"/>
</dbReference>
<evidence type="ECO:0000256" key="6">
    <source>
        <dbReference type="ARBA" id="ARBA00022840"/>
    </source>
</evidence>
<dbReference type="SMART" id="SM00382">
    <property type="entry name" value="AAA"/>
    <property type="match status" value="1"/>
</dbReference>
<dbReference type="InterPro" id="IPR011527">
    <property type="entry name" value="ABC1_TM_dom"/>
</dbReference>
<keyword evidence="4 9" id="KW-0812">Transmembrane</keyword>